<comment type="subcellular location">
    <subcellularLocation>
        <location evidence="1">Cell inner membrane</location>
        <topology evidence="1">Multi-pass membrane protein</topology>
    </subcellularLocation>
</comment>
<dbReference type="EC" id="3.6.3.-" evidence="16"/>
<dbReference type="PROSITE" id="PS50893">
    <property type="entry name" value="ABC_TRANSPORTER_2"/>
    <property type="match status" value="1"/>
</dbReference>
<gene>
    <name evidence="16" type="ORF">GGD50_004548</name>
</gene>
<dbReference type="InterPro" id="IPR003593">
    <property type="entry name" value="AAA+_ATPase"/>
</dbReference>
<dbReference type="InterPro" id="IPR003838">
    <property type="entry name" value="ABC3_permease_C"/>
</dbReference>
<evidence type="ECO:0000259" key="15">
    <source>
        <dbReference type="PROSITE" id="PS50893"/>
    </source>
</evidence>
<evidence type="ECO:0000256" key="3">
    <source>
        <dbReference type="ARBA" id="ARBA00022475"/>
    </source>
</evidence>
<dbReference type="AlphaFoldDB" id="A0A7W9D336"/>
<evidence type="ECO:0000256" key="4">
    <source>
        <dbReference type="ARBA" id="ARBA00022519"/>
    </source>
</evidence>
<feature type="transmembrane region" description="Helical" evidence="14">
    <location>
        <begin position="295"/>
        <end position="315"/>
    </location>
</feature>
<evidence type="ECO:0000313" key="17">
    <source>
        <dbReference type="Proteomes" id="UP000549882"/>
    </source>
</evidence>
<keyword evidence="17" id="KW-1185">Reference proteome</keyword>
<dbReference type="InterPro" id="IPR003439">
    <property type="entry name" value="ABC_transporter-like_ATP-bd"/>
</dbReference>
<name>A0A7W9D336_9HYPH</name>
<dbReference type="InterPro" id="IPR027417">
    <property type="entry name" value="P-loop_NTPase"/>
</dbReference>
<proteinExistence type="inferred from homology"/>
<keyword evidence="7 16" id="KW-0067">ATP-binding</keyword>
<dbReference type="PANTHER" id="PTHR30572">
    <property type="entry name" value="MEMBRANE COMPONENT OF TRANSPORTER-RELATED"/>
    <property type="match status" value="1"/>
</dbReference>
<dbReference type="SMART" id="SM00382">
    <property type="entry name" value="AAA"/>
    <property type="match status" value="1"/>
</dbReference>
<keyword evidence="11" id="KW-0046">Antibiotic resistance</keyword>
<accession>A0A7W9D336</accession>
<dbReference type="Pfam" id="PF02687">
    <property type="entry name" value="FtsX"/>
    <property type="match status" value="1"/>
</dbReference>
<keyword evidence="9 14" id="KW-1133">Transmembrane helix</keyword>
<dbReference type="GO" id="GO:0005886">
    <property type="term" value="C:plasma membrane"/>
    <property type="evidence" value="ECO:0007669"/>
    <property type="project" value="UniProtKB-SubCell"/>
</dbReference>
<dbReference type="Pfam" id="PF00005">
    <property type="entry name" value="ABC_tran"/>
    <property type="match status" value="1"/>
</dbReference>
<dbReference type="SUPFAM" id="SSF52540">
    <property type="entry name" value="P-loop containing nucleoside triphosphate hydrolases"/>
    <property type="match status" value="1"/>
</dbReference>
<feature type="transmembrane region" description="Helical" evidence="14">
    <location>
        <begin position="669"/>
        <end position="689"/>
    </location>
</feature>
<dbReference type="GO" id="GO:0098796">
    <property type="term" value="C:membrane protein complex"/>
    <property type="evidence" value="ECO:0007669"/>
    <property type="project" value="UniProtKB-ARBA"/>
</dbReference>
<evidence type="ECO:0000256" key="1">
    <source>
        <dbReference type="ARBA" id="ARBA00004429"/>
    </source>
</evidence>
<protein>
    <submittedName>
        <fullName evidence="16">Macrolide transport system ATP-binding/permease protein</fullName>
        <ecNumber evidence="16">3.6.3.-</ecNumber>
    </submittedName>
</protein>
<keyword evidence="8" id="KW-1278">Translocase</keyword>
<dbReference type="InterPro" id="IPR025857">
    <property type="entry name" value="MacB_PCD"/>
</dbReference>
<keyword evidence="4" id="KW-0997">Cell inner membrane</keyword>
<dbReference type="InterPro" id="IPR050250">
    <property type="entry name" value="Macrolide_Exporter_MacB"/>
</dbReference>
<dbReference type="Proteomes" id="UP000549882">
    <property type="component" value="Unassembled WGS sequence"/>
</dbReference>
<evidence type="ECO:0000313" key="16">
    <source>
        <dbReference type="EMBL" id="MBB5575913.1"/>
    </source>
</evidence>
<dbReference type="RefSeq" id="WP_246451420.1">
    <property type="nucleotide sequence ID" value="NZ_JACHBI010000010.1"/>
</dbReference>
<dbReference type="EMBL" id="JACHBI010000010">
    <property type="protein sequence ID" value="MBB5575913.1"/>
    <property type="molecule type" value="Genomic_DNA"/>
</dbReference>
<feature type="transmembrane region" description="Helical" evidence="14">
    <location>
        <begin position="625"/>
        <end position="649"/>
    </location>
</feature>
<dbReference type="GO" id="GO:0016887">
    <property type="term" value="F:ATP hydrolysis activity"/>
    <property type="evidence" value="ECO:0007669"/>
    <property type="project" value="InterPro"/>
</dbReference>
<evidence type="ECO:0000256" key="14">
    <source>
        <dbReference type="SAM" id="Phobius"/>
    </source>
</evidence>
<dbReference type="InterPro" id="IPR017871">
    <property type="entry name" value="ABC_transporter-like_CS"/>
</dbReference>
<keyword evidence="6" id="KW-0547">Nucleotide-binding</keyword>
<dbReference type="PROSITE" id="PS00211">
    <property type="entry name" value="ABC_TRANSPORTER_1"/>
    <property type="match status" value="1"/>
</dbReference>
<evidence type="ECO:0000256" key="12">
    <source>
        <dbReference type="ARBA" id="ARBA00038076"/>
    </source>
</evidence>
<evidence type="ECO:0000256" key="13">
    <source>
        <dbReference type="ARBA" id="ARBA00038388"/>
    </source>
</evidence>
<keyword evidence="5 14" id="KW-0812">Transmembrane</keyword>
<dbReference type="Pfam" id="PF12704">
    <property type="entry name" value="MacB_PCD"/>
    <property type="match status" value="1"/>
</dbReference>
<evidence type="ECO:0000256" key="9">
    <source>
        <dbReference type="ARBA" id="ARBA00022989"/>
    </source>
</evidence>
<evidence type="ECO:0000256" key="8">
    <source>
        <dbReference type="ARBA" id="ARBA00022967"/>
    </source>
</evidence>
<comment type="similarity">
    <text evidence="12">Belongs to the ABC-4 integral membrane protein family.</text>
</comment>
<reference evidence="16 17" key="1">
    <citation type="submission" date="2020-08" db="EMBL/GenBank/DDBJ databases">
        <title>Genomic Encyclopedia of Type Strains, Phase IV (KMG-V): Genome sequencing to study the core and pangenomes of soil and plant-associated prokaryotes.</title>
        <authorList>
            <person name="Whitman W."/>
        </authorList>
    </citation>
    <scope>NUCLEOTIDE SEQUENCE [LARGE SCALE GENOMIC DNA]</scope>
    <source>
        <strain evidence="16 17">SEMIA 4064</strain>
    </source>
</reference>
<comment type="similarity">
    <text evidence="13">Belongs to the ABC transporter superfamily. Macrolide exporter (TC 3.A.1.122) family.</text>
</comment>
<dbReference type="CDD" id="cd03255">
    <property type="entry name" value="ABC_MJ0796_LolCDE_FtsE"/>
    <property type="match status" value="1"/>
</dbReference>
<keyword evidence="2" id="KW-0813">Transport</keyword>
<feature type="domain" description="ABC transporter" evidence="15">
    <location>
        <begin position="17"/>
        <end position="259"/>
    </location>
</feature>
<evidence type="ECO:0000256" key="6">
    <source>
        <dbReference type="ARBA" id="ARBA00022741"/>
    </source>
</evidence>
<keyword evidence="3" id="KW-1003">Cell membrane</keyword>
<comment type="caution">
    <text evidence="16">The sequence shown here is derived from an EMBL/GenBank/DDBJ whole genome shotgun (WGS) entry which is preliminary data.</text>
</comment>
<organism evidence="16 17">
    <name type="scientific">Rhizobium paranaense</name>
    <dbReference type="NCBI Taxonomy" id="1650438"/>
    <lineage>
        <taxon>Bacteria</taxon>
        <taxon>Pseudomonadati</taxon>
        <taxon>Pseudomonadota</taxon>
        <taxon>Alphaproteobacteria</taxon>
        <taxon>Hyphomicrobiales</taxon>
        <taxon>Rhizobiaceae</taxon>
        <taxon>Rhizobium/Agrobacterium group</taxon>
        <taxon>Rhizobium</taxon>
    </lineage>
</organism>
<evidence type="ECO:0000256" key="2">
    <source>
        <dbReference type="ARBA" id="ARBA00022448"/>
    </source>
</evidence>
<dbReference type="PANTHER" id="PTHR30572:SF4">
    <property type="entry name" value="ABC TRANSPORTER PERMEASE YTRF"/>
    <property type="match status" value="1"/>
</dbReference>
<dbReference type="GO" id="GO:0022857">
    <property type="term" value="F:transmembrane transporter activity"/>
    <property type="evidence" value="ECO:0007669"/>
    <property type="project" value="TreeGrafter"/>
</dbReference>
<feature type="transmembrane region" description="Helical" evidence="14">
    <location>
        <begin position="579"/>
        <end position="604"/>
    </location>
</feature>
<evidence type="ECO:0000256" key="11">
    <source>
        <dbReference type="ARBA" id="ARBA00023251"/>
    </source>
</evidence>
<dbReference type="FunFam" id="3.40.50.300:FF:000032">
    <property type="entry name" value="Export ABC transporter ATP-binding protein"/>
    <property type="match status" value="1"/>
</dbReference>
<dbReference type="GO" id="GO:0046677">
    <property type="term" value="P:response to antibiotic"/>
    <property type="evidence" value="ECO:0007669"/>
    <property type="project" value="UniProtKB-KW"/>
</dbReference>
<dbReference type="GO" id="GO:0005524">
    <property type="term" value="F:ATP binding"/>
    <property type="evidence" value="ECO:0007669"/>
    <property type="project" value="UniProtKB-KW"/>
</dbReference>
<evidence type="ECO:0000256" key="7">
    <source>
        <dbReference type="ARBA" id="ARBA00022840"/>
    </source>
</evidence>
<keyword evidence="10 14" id="KW-0472">Membrane</keyword>
<sequence length="706" mass="75517">MVKLGAAMTYQISQPLIELQDITKTFVIGDTHLAAVSGVTFSIRRGEFVAIIGSSGSGKSTLMSILGCLDRPSGGRYLLEGIDVAKLAEPELAAVRSERLGFVFQSFNLLPRTSALENVCLPLYYAEAGAGSRAGMIEHAHVVLARLGLGNRAHNTPGQLSGGQQQRVAIARALVNTPRLLLADEPTGNLDTKTSHEIMDVLVTLNRREGVTIVMVTHEQDIAAYADRVITMRDGRIVSDEQKEYRDRTADSDVPIMSAGRGDRVRLGSGGGFAFGRMALDAAVQAIMRNKMRSMLTVLGVFIGVASLIVMVAVGQGANIAVKKQLESLGTNVVVVLPGALISSGVRGGYGSASTLTVADAKAISEGSAVASVGYLIRQQGQTEYGGNNWTTNIQGVSESYPVITNWHLATGDPITGDNERNRDLVAVIGQTVYRQLFMAGENPIGATIRIRNVPMRIVGLFAAKGQSAMGQDQDDVVMIPFTTAERRVLGVAAPSQAQTPNNWAYLPAPNPYNLQPRLTGFTNMLFVQAKSAERVPDAINDINTILMRRHNIKTAESKDFDVRNLSQFAEAAKSSSRIMALLLATVASISLLVGGIGIMNILLVSVTERTREIGLRMAIGARRLHVLLQFLAEAIFLSVSGGIAGIFMGSGMSLIVSQVFQWPAPLSVAAMAGGFLFAAMVGIFFGYYPAHKAANLNPIEALRYE</sequence>
<dbReference type="InterPro" id="IPR017911">
    <property type="entry name" value="MacB-like_ATP-bd"/>
</dbReference>
<evidence type="ECO:0000256" key="10">
    <source>
        <dbReference type="ARBA" id="ARBA00023136"/>
    </source>
</evidence>
<evidence type="ECO:0000256" key="5">
    <source>
        <dbReference type="ARBA" id="ARBA00022692"/>
    </source>
</evidence>
<keyword evidence="16" id="KW-0378">Hydrolase</keyword>
<dbReference type="Gene3D" id="3.40.50.300">
    <property type="entry name" value="P-loop containing nucleotide triphosphate hydrolases"/>
    <property type="match status" value="1"/>
</dbReference>